<dbReference type="Pfam" id="PF09709">
    <property type="entry name" value="Cas_Csd1"/>
    <property type="match status" value="1"/>
</dbReference>
<dbReference type="RefSeq" id="WP_345864290.1">
    <property type="nucleotide sequence ID" value="NZ_JBDIMF010000002.1"/>
</dbReference>
<gene>
    <name evidence="1" type="primary">cas8c</name>
    <name evidence="1" type="ORF">ABC969_08760</name>
</gene>
<evidence type="ECO:0000313" key="1">
    <source>
        <dbReference type="EMBL" id="MEN2786507.1"/>
    </source>
</evidence>
<dbReference type="InterPro" id="IPR010144">
    <property type="entry name" value="CRISPR-assoc_prot_Csd1-typ"/>
</dbReference>
<protein>
    <submittedName>
        <fullName evidence="1">Type I-C CRISPR-associated protein Cas8c/Csd1</fullName>
    </submittedName>
</protein>
<proteinExistence type="predicted"/>
<sequence length="627" mass="67935">MTVLQALAGYYDRMARRGEAEPPGFSRKLIDFAVVIDGAGNPVSVMPLCQQSGKKMIGRAIDVPAEMKRTVAVVPNFLWDKTAYSLGVTAGDGKRTAQEQQAFRALHLELLAGSDDAGLVALRRFLESWTAERFAAAPFAPDMLDANIVFRLDGDTVDGAPRFIHERPAALPLIEARSIAGDGGICLVSGVETPLARLHPAIRGVDGAQTAGAALVSFNAAAYESYGREQGANAPTGQVAAFKYGAALNRLLDRDSRYRLELIGGAHVDPTRPLQILYRQRARLGDATIVFWADSSGLEEVEAAAGEAVMASTLNALDRPAGQVEDDDDAYAAPLRDALTQLADGRPAHIGDGEVPPEVRLHVLGLSPNAARLSVRFWLTNTLGAFASNVMRHAEDIAIAPPPHRWGAGPSINRLLVKTTAAQEKWENIPPLLAGEMARAVLMGSRYPRTLLTTAMMRLRAGDDPGGGWHAAVIRGVLAREHRERLKQKNLPDEKDWLMSLDRNETNPAYRLGRLFAVLEAAQYNALGRVNSTIRDRFFGAASATPATVFPLLLRGGQNHLASLRKEGKAGGIERDLEEIMSGIATELPRSLRLEDQGRFAIGYYHQRAARFVKKDAVATEDQGEDQ</sequence>
<organism evidence="1 2">
    <name type="scientific">Sphingomonas qilianensis</name>
    <dbReference type="NCBI Taxonomy" id="1736690"/>
    <lineage>
        <taxon>Bacteria</taxon>
        <taxon>Pseudomonadati</taxon>
        <taxon>Pseudomonadota</taxon>
        <taxon>Alphaproteobacteria</taxon>
        <taxon>Sphingomonadales</taxon>
        <taxon>Sphingomonadaceae</taxon>
        <taxon>Sphingomonas</taxon>
    </lineage>
</organism>
<reference evidence="1 2" key="1">
    <citation type="submission" date="2024-05" db="EMBL/GenBank/DDBJ databases">
        <authorList>
            <person name="Liu Q."/>
            <person name="Xin Y.-H."/>
        </authorList>
    </citation>
    <scope>NUCLEOTIDE SEQUENCE [LARGE SCALE GENOMIC DNA]</scope>
    <source>
        <strain evidence="1 2">CGMCC 1.15349</strain>
    </source>
</reference>
<name>A0ABU9XRN8_9SPHN</name>
<dbReference type="Proteomes" id="UP001404104">
    <property type="component" value="Unassembled WGS sequence"/>
</dbReference>
<dbReference type="NCBIfam" id="TIGR01863">
    <property type="entry name" value="cas_Csd1"/>
    <property type="match status" value="1"/>
</dbReference>
<dbReference type="EMBL" id="JBDIMF010000002">
    <property type="protein sequence ID" value="MEN2786507.1"/>
    <property type="molecule type" value="Genomic_DNA"/>
</dbReference>
<accession>A0ABU9XRN8</accession>
<dbReference type="CDD" id="cd09757">
    <property type="entry name" value="Cas8c_I-C"/>
    <property type="match status" value="1"/>
</dbReference>
<comment type="caution">
    <text evidence="1">The sequence shown here is derived from an EMBL/GenBank/DDBJ whole genome shotgun (WGS) entry which is preliminary data.</text>
</comment>
<evidence type="ECO:0000313" key="2">
    <source>
        <dbReference type="Proteomes" id="UP001404104"/>
    </source>
</evidence>
<keyword evidence="2" id="KW-1185">Reference proteome</keyword>